<dbReference type="PANTHER" id="PTHR11439">
    <property type="entry name" value="GAG-POL-RELATED RETROTRANSPOSON"/>
    <property type="match status" value="1"/>
</dbReference>
<reference evidence="2" key="1">
    <citation type="submission" date="2018-05" db="EMBL/GenBank/DDBJ databases">
        <title>Draft genome of Mucuna pruriens seed.</title>
        <authorList>
            <person name="Nnadi N.E."/>
            <person name="Vos R."/>
            <person name="Hasami M.H."/>
            <person name="Devisetty U.K."/>
            <person name="Aguiy J.C."/>
        </authorList>
    </citation>
    <scope>NUCLEOTIDE SEQUENCE [LARGE SCALE GENOMIC DNA]</scope>
    <source>
        <strain evidence="2">JCA_2017</strain>
    </source>
</reference>
<organism evidence="2 3">
    <name type="scientific">Mucuna pruriens</name>
    <name type="common">Velvet bean</name>
    <name type="synonym">Dolichos pruriens</name>
    <dbReference type="NCBI Taxonomy" id="157652"/>
    <lineage>
        <taxon>Eukaryota</taxon>
        <taxon>Viridiplantae</taxon>
        <taxon>Streptophyta</taxon>
        <taxon>Embryophyta</taxon>
        <taxon>Tracheophyta</taxon>
        <taxon>Spermatophyta</taxon>
        <taxon>Magnoliopsida</taxon>
        <taxon>eudicotyledons</taxon>
        <taxon>Gunneridae</taxon>
        <taxon>Pentapetalae</taxon>
        <taxon>rosids</taxon>
        <taxon>fabids</taxon>
        <taxon>Fabales</taxon>
        <taxon>Fabaceae</taxon>
        <taxon>Papilionoideae</taxon>
        <taxon>50 kb inversion clade</taxon>
        <taxon>NPAAA clade</taxon>
        <taxon>indigoferoid/millettioid clade</taxon>
        <taxon>Phaseoleae</taxon>
        <taxon>Mucuna</taxon>
    </lineage>
</organism>
<dbReference type="OrthoDB" id="413361at2759"/>
<dbReference type="Pfam" id="PF07727">
    <property type="entry name" value="RVT_2"/>
    <property type="match status" value="1"/>
</dbReference>
<comment type="caution">
    <text evidence="2">The sequence shown here is derived from an EMBL/GenBank/DDBJ whole genome shotgun (WGS) entry which is preliminary data.</text>
</comment>
<accession>A0A371H097</accession>
<feature type="domain" description="Reverse transcriptase Ty1/copia-type" evidence="1">
    <location>
        <begin position="43"/>
        <end position="114"/>
    </location>
</feature>
<dbReference type="EMBL" id="QJKJ01003941">
    <property type="protein sequence ID" value="RDX96220.1"/>
    <property type="molecule type" value="Genomic_DNA"/>
</dbReference>
<dbReference type="Proteomes" id="UP000257109">
    <property type="component" value="Unassembled WGS sequence"/>
</dbReference>
<keyword evidence="3" id="KW-1185">Reference proteome</keyword>
<evidence type="ECO:0000313" key="3">
    <source>
        <dbReference type="Proteomes" id="UP000257109"/>
    </source>
</evidence>
<proteinExistence type="predicted"/>
<dbReference type="STRING" id="157652.A0A371H097"/>
<dbReference type="InterPro" id="IPR013103">
    <property type="entry name" value="RVT_2"/>
</dbReference>
<sequence>MTKSSRNWSRDEVGIGLDLESELVSTWSRNWSQHGVEIGLDIARLVAKGYRQQHGVDYNEVFAPVAHMKTIRLLISIATQMGWRIFQLDVKLAFLNDYLDENVYVEQPMGFAKRRKQWVRSLSIEYALYVKKIVNDDILLLCLYVDDLIFTGNNPNLFEDFKKVMSCEVEMTDIGLIYATKVMEKFKKFDCNLVNTPMEGNLKLSRFDRGEKEDLTLFKSLVGSLKYLTSTRLDIMYTVGVVCRLMEAPTSTHMKTTKRILRYLKAEYVAATSCTCQTIWLRRLLKEFNMNQEESTKIHIDNKFVQILAKNMVFHERSKHIDTMYHFIRECIVKKEVELVPCEDSRSSYRYFY</sequence>
<feature type="non-terminal residue" evidence="2">
    <location>
        <position position="1"/>
    </location>
</feature>
<protein>
    <recommendedName>
        <fullName evidence="1">Reverse transcriptase Ty1/copia-type domain-containing protein</fullName>
    </recommendedName>
</protein>
<dbReference type="AlphaFoldDB" id="A0A371H097"/>
<name>A0A371H097_MUCPR</name>
<dbReference type="CDD" id="cd09272">
    <property type="entry name" value="RNase_HI_RT_Ty1"/>
    <property type="match status" value="1"/>
</dbReference>
<evidence type="ECO:0000313" key="2">
    <source>
        <dbReference type="EMBL" id="RDX96220.1"/>
    </source>
</evidence>
<dbReference type="PANTHER" id="PTHR11439:SF517">
    <property type="entry name" value="CYSTEINE-RICH RLK (RECEPTOR-LIKE PROTEIN KINASE) 8"/>
    <property type="match status" value="1"/>
</dbReference>
<evidence type="ECO:0000259" key="1">
    <source>
        <dbReference type="Pfam" id="PF07727"/>
    </source>
</evidence>
<gene>
    <name evidence="2" type="ORF">CR513_21151</name>
</gene>